<keyword evidence="1" id="KW-0812">Transmembrane</keyword>
<evidence type="ECO:0000313" key="3">
    <source>
        <dbReference type="EMBL" id="QKV55486.1"/>
    </source>
</evidence>
<dbReference type="KEGG" id="aant:HUK68_21465"/>
<reference evidence="3 4" key="1">
    <citation type="submission" date="2020-06" db="EMBL/GenBank/DDBJ databases">
        <title>Acidovorax antarctica sp. nov., isolated from Corinth ice sheet soil, Antarctic Fields Peninsula.</title>
        <authorList>
            <person name="Xu Q."/>
            <person name="Peng F."/>
        </authorList>
    </citation>
    <scope>NUCLEOTIDE SEQUENCE [LARGE SCALE GENOMIC DNA]</scope>
    <source>
        <strain evidence="3 4">16-35-5</strain>
        <plasmid evidence="3 4">unnamed1</plasmid>
    </source>
</reference>
<geneLocation type="plasmid" evidence="3 4">
    <name>unnamed1</name>
</geneLocation>
<organism evidence="3 4">
    <name type="scientific">Comamonas antarctica</name>
    <dbReference type="NCBI Taxonomy" id="2743470"/>
    <lineage>
        <taxon>Bacteria</taxon>
        <taxon>Pseudomonadati</taxon>
        <taxon>Pseudomonadota</taxon>
        <taxon>Betaproteobacteria</taxon>
        <taxon>Burkholderiales</taxon>
        <taxon>Comamonadaceae</taxon>
        <taxon>Comamonas</taxon>
    </lineage>
</organism>
<keyword evidence="3" id="KW-0614">Plasmid</keyword>
<feature type="transmembrane region" description="Helical" evidence="1">
    <location>
        <begin position="171"/>
        <end position="196"/>
    </location>
</feature>
<accession>A0A6N1XC95</accession>
<keyword evidence="1" id="KW-0472">Membrane</keyword>
<feature type="signal peptide" evidence="2">
    <location>
        <begin position="1"/>
        <end position="23"/>
    </location>
</feature>
<gene>
    <name evidence="3" type="ORF">HUK68_21465</name>
</gene>
<dbReference type="RefSeq" id="WP_175506274.1">
    <property type="nucleotide sequence ID" value="NZ_CAURQT010000003.1"/>
</dbReference>
<evidence type="ECO:0000256" key="2">
    <source>
        <dbReference type="SAM" id="SignalP"/>
    </source>
</evidence>
<name>A0A6N1XC95_9BURK</name>
<dbReference type="Proteomes" id="UP000509579">
    <property type="component" value="Plasmid unnamed1"/>
</dbReference>
<proteinExistence type="predicted"/>
<evidence type="ECO:0000256" key="1">
    <source>
        <dbReference type="SAM" id="Phobius"/>
    </source>
</evidence>
<dbReference type="EMBL" id="CP054841">
    <property type="protein sequence ID" value="QKV55486.1"/>
    <property type="molecule type" value="Genomic_DNA"/>
</dbReference>
<evidence type="ECO:0000313" key="4">
    <source>
        <dbReference type="Proteomes" id="UP000509579"/>
    </source>
</evidence>
<dbReference type="AlphaFoldDB" id="A0A6N1XC95"/>
<feature type="chain" id="PRO_5027083430" evidence="2">
    <location>
        <begin position="24"/>
        <end position="198"/>
    </location>
</feature>
<sequence>MTLPTLLRALILGALVIALSACASTRRYTETFSTLGMSSDARMFVVLGERYHYIFDTDPVMAASFGAGFRRHLTAEMIRPFNVAAGGKTSGYVRLQLTPDATAQDKAEARKLGYGETQDGLIYYTAFMVGSRYVPRPDAAAAASMQLHKRYEVQVTDSQSSAEALKLLSPIYMAAGVGLVVANPAILLMTLPVAGLKP</sequence>
<keyword evidence="4" id="KW-1185">Reference proteome</keyword>
<protein>
    <submittedName>
        <fullName evidence="3">Uncharacterized protein</fullName>
    </submittedName>
</protein>
<keyword evidence="1" id="KW-1133">Transmembrane helix</keyword>
<keyword evidence="2" id="KW-0732">Signal</keyword>